<gene>
    <name evidence="1" type="ORF">NEICINOT_03322</name>
</gene>
<sequence>MIGCRLNTFQTAFLFSNDRRGVYKNFSQIRLVFLGMALYTVRSWSRLVINSFE</sequence>
<comment type="caution">
    <text evidence="1">The sequence shown here is derived from an EMBL/GenBank/DDBJ whole genome shotgun (WGS) entry which is preliminary data.</text>
</comment>
<dbReference type="STRING" id="546262.NEICINOT_03322"/>
<reference evidence="1 2" key="1">
    <citation type="submission" date="2009-10" db="EMBL/GenBank/DDBJ databases">
        <authorList>
            <person name="Weinstock G."/>
            <person name="Sodergren E."/>
            <person name="Clifton S."/>
            <person name="Fulton L."/>
            <person name="Fulton B."/>
            <person name="Courtney L."/>
            <person name="Fronick C."/>
            <person name="Harrison M."/>
            <person name="Strong C."/>
            <person name="Farmer C."/>
            <person name="Delahaunty K."/>
            <person name="Markovic C."/>
            <person name="Hall O."/>
            <person name="Minx P."/>
            <person name="Tomlinson C."/>
            <person name="Mitreva M."/>
            <person name="Nelson J."/>
            <person name="Hou S."/>
            <person name="Wollam A."/>
            <person name="Pepin K.H."/>
            <person name="Johnson M."/>
            <person name="Bhonagiri V."/>
            <person name="Nash W.E."/>
            <person name="Warren W."/>
            <person name="Chinwalla A."/>
            <person name="Mardis E.R."/>
            <person name="Wilson R.K."/>
        </authorList>
    </citation>
    <scope>NUCLEOTIDE SEQUENCE [LARGE SCALE GENOMIC DNA]</scope>
    <source>
        <strain evidence="1 2">ATCC 14685</strain>
    </source>
</reference>
<organism evidence="1 2">
    <name type="scientific">Neisseria cinerea ATCC 14685</name>
    <dbReference type="NCBI Taxonomy" id="546262"/>
    <lineage>
        <taxon>Bacteria</taxon>
        <taxon>Pseudomonadati</taxon>
        <taxon>Pseudomonadota</taxon>
        <taxon>Betaproteobacteria</taxon>
        <taxon>Neisseriales</taxon>
        <taxon>Neisseriaceae</taxon>
        <taxon>Neisseria</taxon>
    </lineage>
</organism>
<proteinExistence type="predicted"/>
<name>D0W103_NEICI</name>
<protein>
    <submittedName>
        <fullName evidence="1">Uncharacterized protein</fullName>
    </submittedName>
</protein>
<dbReference type="Proteomes" id="UP000003294">
    <property type="component" value="Unassembled WGS sequence"/>
</dbReference>
<accession>D0W103</accession>
<evidence type="ECO:0000313" key="2">
    <source>
        <dbReference type="Proteomes" id="UP000003294"/>
    </source>
</evidence>
<evidence type="ECO:0000313" key="1">
    <source>
        <dbReference type="EMBL" id="EEZ72391.1"/>
    </source>
</evidence>
<dbReference type="EMBL" id="ACDY02000002">
    <property type="protein sequence ID" value="EEZ72391.1"/>
    <property type="molecule type" value="Genomic_DNA"/>
</dbReference>
<dbReference type="AlphaFoldDB" id="D0W103"/>